<dbReference type="InterPro" id="IPR003347">
    <property type="entry name" value="JmjC_dom"/>
</dbReference>
<evidence type="ECO:0000313" key="3">
    <source>
        <dbReference type="EMBL" id="EIE24680.1"/>
    </source>
</evidence>
<dbReference type="InterPro" id="IPR014710">
    <property type="entry name" value="RmlC-like_jellyroll"/>
</dbReference>
<sequence length="218" mass="24824">MLVPGMPLHEFAQRMQAGCTLLPLIYPGSEFYYLQSPLWPEILPDVDLNGPPFNCVTQPDPSDPEEGMAVRQVARMWLSPSGAVSPLHYDGHTSFLTQIRGRKRLLLYPPSALSKLQPYPSWHILRRRCRLDPAKPDLKRFPDFHQIEAVETVLEPGDTLFFPPRWAHYTESLDLSISLTYRFGPRRPATARLVNGLRQCKVSAKNMAGIRCGRIFVK</sequence>
<dbReference type="AlphaFoldDB" id="I0Z211"/>
<evidence type="ECO:0000259" key="2">
    <source>
        <dbReference type="PROSITE" id="PS51184"/>
    </source>
</evidence>
<feature type="domain" description="JmjC" evidence="2">
    <location>
        <begin position="27"/>
        <end position="200"/>
    </location>
</feature>
<dbReference type="GeneID" id="17042681"/>
<dbReference type="PANTHER" id="PTHR12461:SF105">
    <property type="entry name" value="HYPOXIA-INDUCIBLE FACTOR 1-ALPHA INHIBITOR"/>
    <property type="match status" value="1"/>
</dbReference>
<dbReference type="EMBL" id="AGSI01000005">
    <property type="protein sequence ID" value="EIE24680.1"/>
    <property type="molecule type" value="Genomic_DNA"/>
</dbReference>
<dbReference type="InterPro" id="IPR041667">
    <property type="entry name" value="Cupin_8"/>
</dbReference>
<dbReference type="PANTHER" id="PTHR12461">
    <property type="entry name" value="HYPOXIA-INDUCIBLE FACTOR 1 ALPHA INHIBITOR-RELATED"/>
    <property type="match status" value="1"/>
</dbReference>
<protein>
    <submittedName>
        <fullName evidence="3">Clavaminate synthase-like protein</fullName>
    </submittedName>
</protein>
<name>I0Z211_COCSC</name>
<dbReference type="Gene3D" id="2.60.120.10">
    <property type="entry name" value="Jelly Rolls"/>
    <property type="match status" value="1"/>
</dbReference>
<organism evidence="3 4">
    <name type="scientific">Coccomyxa subellipsoidea (strain C-169)</name>
    <name type="common">Green microalga</name>
    <dbReference type="NCBI Taxonomy" id="574566"/>
    <lineage>
        <taxon>Eukaryota</taxon>
        <taxon>Viridiplantae</taxon>
        <taxon>Chlorophyta</taxon>
        <taxon>core chlorophytes</taxon>
        <taxon>Trebouxiophyceae</taxon>
        <taxon>Trebouxiophyceae incertae sedis</taxon>
        <taxon>Coccomyxaceae</taxon>
        <taxon>Coccomyxa</taxon>
        <taxon>Coccomyxa subellipsoidea</taxon>
    </lineage>
</organism>
<reference evidence="3 4" key="1">
    <citation type="journal article" date="2012" name="Genome Biol.">
        <title>The genome of the polar eukaryotic microalga coccomyxa subellipsoidea reveals traits of cold adaptation.</title>
        <authorList>
            <person name="Blanc G."/>
            <person name="Agarkova I."/>
            <person name="Grimwood J."/>
            <person name="Kuo A."/>
            <person name="Brueggeman A."/>
            <person name="Dunigan D."/>
            <person name="Gurnon J."/>
            <person name="Ladunga I."/>
            <person name="Lindquist E."/>
            <person name="Lucas S."/>
            <person name="Pangilinan J."/>
            <person name="Proschold T."/>
            <person name="Salamov A."/>
            <person name="Schmutz J."/>
            <person name="Weeks D."/>
            <person name="Yamada T."/>
            <person name="Claverie J.M."/>
            <person name="Grigoriev I."/>
            <person name="Van Etten J."/>
            <person name="Lomsadze A."/>
            <person name="Borodovsky M."/>
        </authorList>
    </citation>
    <scope>NUCLEOTIDE SEQUENCE [LARGE SCALE GENOMIC DNA]</scope>
    <source>
        <strain evidence="3 4">C-169</strain>
    </source>
</reference>
<dbReference type="Pfam" id="PF13621">
    <property type="entry name" value="Cupin_8"/>
    <property type="match status" value="1"/>
</dbReference>
<dbReference type="KEGG" id="csl:COCSUDRAFT_36034"/>
<dbReference type="OrthoDB" id="506046at2759"/>
<dbReference type="PROSITE" id="PS51184">
    <property type="entry name" value="JMJC"/>
    <property type="match status" value="1"/>
</dbReference>
<accession>I0Z211</accession>
<gene>
    <name evidence="3" type="ORF">COCSUDRAFT_36034</name>
</gene>
<dbReference type="RefSeq" id="XP_005649224.1">
    <property type="nucleotide sequence ID" value="XM_005649167.1"/>
</dbReference>
<dbReference type="eggNOG" id="KOG2132">
    <property type="taxonomic scope" value="Eukaryota"/>
</dbReference>
<evidence type="ECO:0000313" key="4">
    <source>
        <dbReference type="Proteomes" id="UP000007264"/>
    </source>
</evidence>
<dbReference type="SMART" id="SM00558">
    <property type="entry name" value="JmjC"/>
    <property type="match status" value="1"/>
</dbReference>
<dbReference type="SUPFAM" id="SSF51197">
    <property type="entry name" value="Clavaminate synthase-like"/>
    <property type="match status" value="1"/>
</dbReference>
<comment type="similarity">
    <text evidence="1">Belongs to the JARID1 histone demethylase family.</text>
</comment>
<evidence type="ECO:0000256" key="1">
    <source>
        <dbReference type="ARBA" id="ARBA00006801"/>
    </source>
</evidence>
<keyword evidence="4" id="KW-1185">Reference proteome</keyword>
<dbReference type="Proteomes" id="UP000007264">
    <property type="component" value="Unassembled WGS sequence"/>
</dbReference>
<proteinExistence type="inferred from homology"/>
<comment type="caution">
    <text evidence="3">The sequence shown here is derived from an EMBL/GenBank/DDBJ whole genome shotgun (WGS) entry which is preliminary data.</text>
</comment>